<gene>
    <name evidence="3" type="ORF">U473_08960</name>
</gene>
<dbReference type="PANTHER" id="PTHR43861">
    <property type="entry name" value="TRANS-ACONITATE 2-METHYLTRANSFERASE-RELATED"/>
    <property type="match status" value="1"/>
</dbReference>
<reference evidence="3 4" key="1">
    <citation type="submission" date="2016-02" db="EMBL/GenBank/DDBJ databases">
        <title>Draft Genome for Tepidibacillus decaturensis nov. sp. Strain Z9, an Anaerobic, Moderately Thermophilic and Heterotrophic Bacterium from Deep Subsurface of the Illinois Basin, USA.</title>
        <authorList>
            <person name="Dong Y."/>
            <person name="Chang J.Y."/>
            <person name="Sanford R."/>
            <person name="Fouke B.W."/>
        </authorList>
    </citation>
    <scope>NUCLEOTIDE SEQUENCE [LARGE SCALE GENOMIC DNA]</scope>
    <source>
        <strain evidence="3 4">Z9</strain>
    </source>
</reference>
<dbReference type="OrthoDB" id="9811589at2"/>
<evidence type="ECO:0000256" key="1">
    <source>
        <dbReference type="ARBA" id="ARBA00022679"/>
    </source>
</evidence>
<dbReference type="Gene3D" id="3.40.50.150">
    <property type="entry name" value="Vaccinia Virus protein VP39"/>
    <property type="match status" value="1"/>
</dbReference>
<feature type="domain" description="Methyltransferase" evidence="2">
    <location>
        <begin position="40"/>
        <end position="134"/>
    </location>
</feature>
<dbReference type="RefSeq" id="WP_068725454.1">
    <property type="nucleotide sequence ID" value="NZ_LSKU01000001.1"/>
</dbReference>
<organism evidence="3 4">
    <name type="scientific">Tepidibacillus decaturensis</name>
    <dbReference type="NCBI Taxonomy" id="1413211"/>
    <lineage>
        <taxon>Bacteria</taxon>
        <taxon>Bacillati</taxon>
        <taxon>Bacillota</taxon>
        <taxon>Bacilli</taxon>
        <taxon>Bacillales</taxon>
        <taxon>Bacillaceae</taxon>
        <taxon>Tepidibacillus</taxon>
    </lineage>
</organism>
<evidence type="ECO:0000313" key="3">
    <source>
        <dbReference type="EMBL" id="KXG44117.1"/>
    </source>
</evidence>
<name>A0A135L5D4_9BACI</name>
<dbReference type="EMBL" id="LSKU01000001">
    <property type="protein sequence ID" value="KXG44117.1"/>
    <property type="molecule type" value="Genomic_DNA"/>
</dbReference>
<dbReference type="SUPFAM" id="SSF53335">
    <property type="entry name" value="S-adenosyl-L-methionine-dependent methyltransferases"/>
    <property type="match status" value="1"/>
</dbReference>
<comment type="caution">
    <text evidence="3">The sequence shown here is derived from an EMBL/GenBank/DDBJ whole genome shotgun (WGS) entry which is preliminary data.</text>
</comment>
<evidence type="ECO:0000313" key="4">
    <source>
        <dbReference type="Proteomes" id="UP000070352"/>
    </source>
</evidence>
<sequence>MYEKIAKFYDRLGWSQFPLKLWDQMENYFKQENFHPSNHLDIACGTGVLSIKAVTEGLLSEGLDFSIDMLEFARENAKSKNVDINFYHEDMRNFNLNKKYDLITCTYDAINHLLTIDEWKQTFTQVKNHLNNNGMFIFDCNTQKALKERWNSIQINKDSKGNYMIQKAIHYEDKGISTASFTVFFKEENGLFDSFEDTFTEIAFSSTEVINLLREVGFEEISITDTNFNRIDHPDEEYRNVYICK</sequence>
<dbReference type="Pfam" id="PF13649">
    <property type="entry name" value="Methyltransf_25"/>
    <property type="match status" value="1"/>
</dbReference>
<dbReference type="CDD" id="cd02440">
    <property type="entry name" value="AdoMet_MTases"/>
    <property type="match status" value="1"/>
</dbReference>
<dbReference type="Gene3D" id="2.20.25.110">
    <property type="entry name" value="S-adenosyl-L-methionine-dependent methyltransferases"/>
    <property type="match status" value="1"/>
</dbReference>
<evidence type="ECO:0000259" key="2">
    <source>
        <dbReference type="Pfam" id="PF13649"/>
    </source>
</evidence>
<dbReference type="InterPro" id="IPR029063">
    <property type="entry name" value="SAM-dependent_MTases_sf"/>
</dbReference>
<keyword evidence="4" id="KW-1185">Reference proteome</keyword>
<dbReference type="STRING" id="1413211.U473_08960"/>
<dbReference type="InterPro" id="IPR041698">
    <property type="entry name" value="Methyltransf_25"/>
</dbReference>
<proteinExistence type="predicted"/>
<dbReference type="AlphaFoldDB" id="A0A135L5D4"/>
<dbReference type="GO" id="GO:0016740">
    <property type="term" value="F:transferase activity"/>
    <property type="evidence" value="ECO:0007669"/>
    <property type="project" value="UniProtKB-KW"/>
</dbReference>
<dbReference type="Proteomes" id="UP000070352">
    <property type="component" value="Unassembled WGS sequence"/>
</dbReference>
<protein>
    <recommendedName>
        <fullName evidence="2">Methyltransferase domain-containing protein</fullName>
    </recommendedName>
</protein>
<keyword evidence="1" id="KW-0808">Transferase</keyword>
<accession>A0A135L5D4</accession>